<reference evidence="2 4" key="2">
    <citation type="submission" date="2017-05" db="EMBL/GenBank/DDBJ databases">
        <title>The draft genome of the hyperthermophilic archaeon 'Pyrodictium delaneyi strain Hulk', an iron and nitrate reducer, reveals the capacity for sulfate reduction.</title>
        <authorList>
            <person name="Demey L.M."/>
            <person name="Miller C."/>
            <person name="Manzella M."/>
            <person name="Reguera G."/>
            <person name="Kashefi K."/>
        </authorList>
    </citation>
    <scope>NUCLEOTIDE SEQUENCE [LARGE SCALE GENOMIC DNA]</scope>
    <source>
        <strain evidence="2 4">Hulk</strain>
    </source>
</reference>
<evidence type="ECO:0000313" key="3">
    <source>
        <dbReference type="Proteomes" id="UP000058613"/>
    </source>
</evidence>
<dbReference type="Proteomes" id="UP000196694">
    <property type="component" value="Unassembled WGS sequence"/>
</dbReference>
<dbReference type="Proteomes" id="UP000058613">
    <property type="component" value="Chromosome"/>
</dbReference>
<accession>A0A0P0N4V0</accession>
<dbReference type="AlphaFoldDB" id="A0A0P0N4V0"/>
<dbReference type="EMBL" id="NCQP01000002">
    <property type="protein sequence ID" value="OWJ54995.1"/>
    <property type="molecule type" value="Genomic_DNA"/>
</dbReference>
<sequence>MGKSNELTDCLDKLFSSCQDSIALLQELSEALGKDRGKGSGMARVLKKVAEALAEALEPCIRGCGVNKEWDERCLVGEIVERMQRSLFGLSLRLEKIPRLREETEKELAEMLVDTIYSFVEAVCIAAKHLHS</sequence>
<evidence type="ECO:0000313" key="1">
    <source>
        <dbReference type="EMBL" id="ALL01788.1"/>
    </source>
</evidence>
<organism evidence="1 3">
    <name type="scientific">Pyrodictium delaneyi</name>
    <dbReference type="NCBI Taxonomy" id="1273541"/>
    <lineage>
        <taxon>Archaea</taxon>
        <taxon>Thermoproteota</taxon>
        <taxon>Thermoprotei</taxon>
        <taxon>Desulfurococcales</taxon>
        <taxon>Pyrodictiaceae</taxon>
        <taxon>Pyrodictium</taxon>
    </lineage>
</organism>
<protein>
    <submittedName>
        <fullName evidence="1">Uncharacterized protein</fullName>
    </submittedName>
</protein>
<dbReference type="KEGG" id="pdl:Pyrde_1745"/>
<evidence type="ECO:0000313" key="4">
    <source>
        <dbReference type="Proteomes" id="UP000196694"/>
    </source>
</evidence>
<keyword evidence="4" id="KW-1185">Reference proteome</keyword>
<proteinExistence type="predicted"/>
<dbReference type="EMBL" id="CP013011">
    <property type="protein sequence ID" value="ALL01788.1"/>
    <property type="molecule type" value="Genomic_DNA"/>
</dbReference>
<evidence type="ECO:0000313" key="2">
    <source>
        <dbReference type="EMBL" id="OWJ54995.1"/>
    </source>
</evidence>
<name>A0A0P0N4V0_9CREN</name>
<gene>
    <name evidence="2" type="ORF">Pdsh_04685</name>
    <name evidence="1" type="ORF">Pyrde_1745</name>
</gene>
<reference evidence="1 3" key="1">
    <citation type="submission" date="2015-10" db="EMBL/GenBank/DDBJ databases">
        <title>Complete genome sequence of hyperthermophilic archaeon Pyrodictium delaneyi Su06.</title>
        <authorList>
            <person name="Jung J.-H."/>
            <person name="Lin J."/>
            <person name="Holden J.F."/>
            <person name="Park C.-S."/>
        </authorList>
    </citation>
    <scope>NUCLEOTIDE SEQUENCE [LARGE SCALE GENOMIC DNA]</scope>
    <source>
        <strain evidence="1 3">Su06</strain>
    </source>
</reference>
<dbReference type="STRING" id="1273541.Pyrde_1745"/>